<dbReference type="RefSeq" id="WP_286355921.1">
    <property type="nucleotide sequence ID" value="NZ_AP027079.1"/>
</dbReference>
<proteinExistence type="predicted"/>
<dbReference type="InterPro" id="IPR016024">
    <property type="entry name" value="ARM-type_fold"/>
</dbReference>
<dbReference type="SMART" id="SM00567">
    <property type="entry name" value="EZ_HEAT"/>
    <property type="match status" value="5"/>
</dbReference>
<gene>
    <name evidence="1" type="ORF">GETHOR_13820</name>
</gene>
<dbReference type="Proteomes" id="UP001242010">
    <property type="component" value="Chromosome"/>
</dbReference>
<dbReference type="InterPro" id="IPR011989">
    <property type="entry name" value="ARM-like"/>
</dbReference>
<protein>
    <recommendedName>
        <fullName evidence="3">HEAT repeat domain-containing protein</fullName>
    </recommendedName>
</protein>
<dbReference type="Gene3D" id="1.25.10.10">
    <property type="entry name" value="Leucine-rich Repeat Variant"/>
    <property type="match status" value="2"/>
</dbReference>
<dbReference type="SUPFAM" id="SSF48371">
    <property type="entry name" value="ARM repeat"/>
    <property type="match status" value="1"/>
</dbReference>
<evidence type="ECO:0000313" key="2">
    <source>
        <dbReference type="Proteomes" id="UP001242010"/>
    </source>
</evidence>
<reference evidence="2" key="1">
    <citation type="journal article" date="2023" name="Int. J. Syst. Evol. Microbiol.">
        <title>Mesoterricola silvestris gen. nov., sp. nov., Mesoterricola sediminis sp. nov., Geothrix oryzae sp. nov., Geothrix edaphica sp. nov., Geothrix rubra sp. nov., and Geothrix limicola sp. nov., six novel members of Acidobacteriota isolated from soils.</title>
        <authorList>
            <person name="Itoh H."/>
            <person name="Sugisawa Y."/>
            <person name="Mise K."/>
            <person name="Xu Z."/>
            <person name="Kuniyasu M."/>
            <person name="Ushijima N."/>
            <person name="Kawano K."/>
            <person name="Kobayashi E."/>
            <person name="Shiratori Y."/>
            <person name="Masuda Y."/>
            <person name="Senoo K."/>
        </authorList>
    </citation>
    <scope>NUCLEOTIDE SEQUENCE [LARGE SCALE GENOMIC DNA]</scope>
    <source>
        <strain evidence="2">Red222</strain>
    </source>
</reference>
<dbReference type="Pfam" id="PF13646">
    <property type="entry name" value="HEAT_2"/>
    <property type="match status" value="1"/>
</dbReference>
<evidence type="ECO:0008006" key="3">
    <source>
        <dbReference type="Google" id="ProtNLM"/>
    </source>
</evidence>
<accession>A0ABN6UWZ7</accession>
<keyword evidence="2" id="KW-1185">Reference proteome</keyword>
<organism evidence="1 2">
    <name type="scientific">Geothrix oryzae</name>
    <dbReference type="NCBI Taxonomy" id="2927975"/>
    <lineage>
        <taxon>Bacteria</taxon>
        <taxon>Pseudomonadati</taxon>
        <taxon>Acidobacteriota</taxon>
        <taxon>Holophagae</taxon>
        <taxon>Holophagales</taxon>
        <taxon>Holophagaceae</taxon>
        <taxon>Geothrix</taxon>
    </lineage>
</organism>
<dbReference type="InterPro" id="IPR004155">
    <property type="entry name" value="PBS_lyase_HEAT"/>
</dbReference>
<dbReference type="EMBL" id="AP027079">
    <property type="protein sequence ID" value="BDU69281.1"/>
    <property type="molecule type" value="Genomic_DNA"/>
</dbReference>
<evidence type="ECO:0000313" key="1">
    <source>
        <dbReference type="EMBL" id="BDU69281.1"/>
    </source>
</evidence>
<sequence length="643" mass="68988">MKQPSFEIFLDRLDPTSRTDQLAFFRTVAEAGPAAVEELAGRVRRVSCPAGLKQLTLEFAYYYPWEDWLPVLDRLLRHENDLARFESGVRALGRMGTPAAIGILKELAQGRATPGFREAVEVVLGESDPAEAFQHHFSRLLQGSAQPADANEGAHQLENLLTPDSLEALKEAVNHPDLLVFRHALRLVGLVPSEAAADFLLDYLQETHLDALEDREARALLAAFRNLPRTEVQAQALQALAARWGERHPEAVADLASGQADRIRAGAAALREDHPGIRDAFLLDALLAATEEKPTHLARFLGQAGDAAQHRTRRLDFAIDAAAQGLTALASQGFIEAARLLPGLAESLRQTTGHAGVAGALAQVVPPDALDLLDLLLDAPDGALRAAAVELLGARKDPALRPALLRAQRDAIADIADRSLWHLGQLPDPAGTARAFLAEPDPEQVQVGLRFAAMHRLQELVPDLLGLVEAESREAVLVAALEALGAIGAPEAADPLLGLLHSGQAPRIQIALAEALRDLGSAEGALGLCAKARELNVPVLHAVAVEALARIHGDPERPLSAPATAALIRAVQGGWSDRNPWPLRRRMADALLTIHAEDPDLWTELSDLFQGALAEKRPPGEVSPDDLARLQACARSLALLATL</sequence>
<name>A0ABN6UWZ7_9BACT</name>